<feature type="non-terminal residue" evidence="2">
    <location>
        <position position="1"/>
    </location>
</feature>
<comment type="caution">
    <text evidence="2">The sequence shown here is derived from an EMBL/GenBank/DDBJ whole genome shotgun (WGS) entry which is preliminary data.</text>
</comment>
<dbReference type="OrthoDB" id="5125733at2759"/>
<protein>
    <recommendedName>
        <fullName evidence="1">Heterokaryon incompatibility domain-containing protein</fullName>
    </recommendedName>
</protein>
<evidence type="ECO:0000259" key="1">
    <source>
        <dbReference type="Pfam" id="PF06985"/>
    </source>
</evidence>
<dbReference type="PANTHER" id="PTHR33112:SF16">
    <property type="entry name" value="HETEROKARYON INCOMPATIBILITY DOMAIN-CONTAINING PROTEIN"/>
    <property type="match status" value="1"/>
</dbReference>
<dbReference type="EMBL" id="MU001495">
    <property type="protein sequence ID" value="KAF2448939.1"/>
    <property type="molecule type" value="Genomic_DNA"/>
</dbReference>
<evidence type="ECO:0000313" key="3">
    <source>
        <dbReference type="Proteomes" id="UP000799764"/>
    </source>
</evidence>
<reference evidence="2" key="1">
    <citation type="journal article" date="2020" name="Stud. Mycol.">
        <title>101 Dothideomycetes genomes: a test case for predicting lifestyles and emergence of pathogens.</title>
        <authorList>
            <person name="Haridas S."/>
            <person name="Albert R."/>
            <person name="Binder M."/>
            <person name="Bloem J."/>
            <person name="Labutti K."/>
            <person name="Salamov A."/>
            <person name="Andreopoulos B."/>
            <person name="Baker S."/>
            <person name="Barry K."/>
            <person name="Bills G."/>
            <person name="Bluhm B."/>
            <person name="Cannon C."/>
            <person name="Castanera R."/>
            <person name="Culley D."/>
            <person name="Daum C."/>
            <person name="Ezra D."/>
            <person name="Gonzalez J."/>
            <person name="Henrissat B."/>
            <person name="Kuo A."/>
            <person name="Liang C."/>
            <person name="Lipzen A."/>
            <person name="Lutzoni F."/>
            <person name="Magnuson J."/>
            <person name="Mondo S."/>
            <person name="Nolan M."/>
            <person name="Ohm R."/>
            <person name="Pangilinan J."/>
            <person name="Park H.-J."/>
            <person name="Ramirez L."/>
            <person name="Alfaro M."/>
            <person name="Sun H."/>
            <person name="Tritt A."/>
            <person name="Yoshinaga Y."/>
            <person name="Zwiers L.-H."/>
            <person name="Turgeon B."/>
            <person name="Goodwin S."/>
            <person name="Spatafora J."/>
            <person name="Crous P."/>
            <person name="Grigoriev I."/>
        </authorList>
    </citation>
    <scope>NUCLEOTIDE SEQUENCE</scope>
    <source>
        <strain evidence="2">CBS 690.94</strain>
    </source>
</reference>
<organism evidence="2 3">
    <name type="scientific">Karstenula rhodostoma CBS 690.94</name>
    <dbReference type="NCBI Taxonomy" id="1392251"/>
    <lineage>
        <taxon>Eukaryota</taxon>
        <taxon>Fungi</taxon>
        <taxon>Dikarya</taxon>
        <taxon>Ascomycota</taxon>
        <taxon>Pezizomycotina</taxon>
        <taxon>Dothideomycetes</taxon>
        <taxon>Pleosporomycetidae</taxon>
        <taxon>Pleosporales</taxon>
        <taxon>Massarineae</taxon>
        <taxon>Didymosphaeriaceae</taxon>
        <taxon>Karstenula</taxon>
    </lineage>
</organism>
<dbReference type="AlphaFoldDB" id="A0A9P4UEI0"/>
<sequence>DIQAWFADCVTHKDCKQPTETSLSRLVIQVNPSNDPYQVRLLEFTRLKGRYATLSYCWGAPSSHVLTSSTLKQYKRAIPWSYIPQTIKDAIQVTRAANLQYPWVDAFCIFQDDGKDKIHEITNMCDIYRKYYITIVAANADDASKGFLGHGLIDVETYTVPFRIETVQSWALTLQEQALSQRVLYFGNYTLQWRCGAGKISLARDTIRFSGYHLKRGGEDELQCAMLKPLPWSKDDAPRLWVRLIANYSPRKCTNAMDRLNALAGIAQAFSSSLGPAYYAGLWQVDPLQQHDWHRGTGGPTQVVRSQVYCAPSWSWASSRGDIETMYSREKWVSHVVKVECTPSSPELPYGAVTSGFIILSGRFAYGQLVRCHGGGGHPWTIMLEKKDGHVHSIYNAGEGSLKLRDKPMRVFLDGIGEMEPKRVLCFAMYAIYISGRVGGLVLEAAAQRTNTFRRVRQFDRISDVESKPYESWTDGEVAIIRASLLLAIRHER</sequence>
<dbReference type="Pfam" id="PF06985">
    <property type="entry name" value="HET"/>
    <property type="match status" value="1"/>
</dbReference>
<feature type="domain" description="Heterokaryon incompatibility" evidence="1">
    <location>
        <begin position="51"/>
        <end position="151"/>
    </location>
</feature>
<dbReference type="Proteomes" id="UP000799764">
    <property type="component" value="Unassembled WGS sequence"/>
</dbReference>
<proteinExistence type="predicted"/>
<keyword evidence="3" id="KW-1185">Reference proteome</keyword>
<accession>A0A9P4UEI0</accession>
<name>A0A9P4UEI0_9PLEO</name>
<gene>
    <name evidence="2" type="ORF">P171DRAFT_352896</name>
</gene>
<evidence type="ECO:0000313" key="2">
    <source>
        <dbReference type="EMBL" id="KAF2448939.1"/>
    </source>
</evidence>
<dbReference type="PANTHER" id="PTHR33112">
    <property type="entry name" value="DOMAIN PROTEIN, PUTATIVE-RELATED"/>
    <property type="match status" value="1"/>
</dbReference>
<dbReference type="InterPro" id="IPR010730">
    <property type="entry name" value="HET"/>
</dbReference>